<dbReference type="PANTHER" id="PTHR31142:SF3">
    <property type="entry name" value="THH1_TOM1_TOM3 DOMAIN-CONTAINING PROTEIN"/>
    <property type="match status" value="1"/>
</dbReference>
<comment type="similarity">
    <text evidence="2">Belongs to the plant tobamovirus multiplication TOM1 protein family.</text>
</comment>
<accession>A0ABU6RQ06</accession>
<keyword evidence="10" id="KW-1185">Reference proteome</keyword>
<keyword evidence="5 7" id="KW-1133">Transmembrane helix</keyword>
<feature type="transmembrane region" description="Helical" evidence="7">
    <location>
        <begin position="158"/>
        <end position="175"/>
    </location>
</feature>
<gene>
    <name evidence="9" type="ORF">PIB30_072511</name>
</gene>
<evidence type="ECO:0000256" key="3">
    <source>
        <dbReference type="ARBA" id="ARBA00022554"/>
    </source>
</evidence>
<dbReference type="Pfam" id="PF06454">
    <property type="entry name" value="THH1_TOM1-3_dom"/>
    <property type="match status" value="1"/>
</dbReference>
<evidence type="ECO:0000256" key="6">
    <source>
        <dbReference type="ARBA" id="ARBA00023136"/>
    </source>
</evidence>
<dbReference type="InterPro" id="IPR009457">
    <property type="entry name" value="THH1/TOM1/TOM3_dom"/>
</dbReference>
<dbReference type="PANTHER" id="PTHR31142">
    <property type="entry name" value="TOBAMOVIRUS MULTIPLICATION PROTEIN 1-LIKE ISOFORM X1"/>
    <property type="match status" value="1"/>
</dbReference>
<evidence type="ECO:0000313" key="10">
    <source>
        <dbReference type="Proteomes" id="UP001341840"/>
    </source>
</evidence>
<feature type="transmembrane region" description="Helical" evidence="7">
    <location>
        <begin position="55"/>
        <end position="74"/>
    </location>
</feature>
<comment type="caution">
    <text evidence="9">The sequence shown here is derived from an EMBL/GenBank/DDBJ whole genome shotgun (WGS) entry which is preliminary data.</text>
</comment>
<evidence type="ECO:0000256" key="4">
    <source>
        <dbReference type="ARBA" id="ARBA00022692"/>
    </source>
</evidence>
<feature type="transmembrane region" description="Helical" evidence="7">
    <location>
        <begin position="86"/>
        <end position="105"/>
    </location>
</feature>
<evidence type="ECO:0000256" key="7">
    <source>
        <dbReference type="SAM" id="Phobius"/>
    </source>
</evidence>
<proteinExistence type="inferred from homology"/>
<comment type="subcellular location">
    <subcellularLocation>
        <location evidence="1">Vacuole membrane</location>
        <topology evidence="1">Multi-pass membrane protein</topology>
    </subcellularLocation>
</comment>
<feature type="transmembrane region" description="Helical" evidence="7">
    <location>
        <begin position="117"/>
        <end position="138"/>
    </location>
</feature>
<evidence type="ECO:0000256" key="1">
    <source>
        <dbReference type="ARBA" id="ARBA00004128"/>
    </source>
</evidence>
<dbReference type="Proteomes" id="UP001341840">
    <property type="component" value="Unassembled WGS sequence"/>
</dbReference>
<keyword evidence="3" id="KW-0926">Vacuole</keyword>
<sequence>MPLFACSTTVPRRAVATPFVSSSLLVSSVSLLLCSYNRAFVSVSLLLLPAPPRHAAVSVGAPFLCSCFVVQALWPPSPFSVVPSLLSLIFPTLMRLIILWLVLWWKPLSAIVILSKIFFAGVSLCAALGFLLFGGRLFLMLQCFPVESKGRRKKLQEIGYVTTICFLCFLVRYIMMCFDAFDKNADLDVLAHPILNFIYYLGL</sequence>
<evidence type="ECO:0000256" key="2">
    <source>
        <dbReference type="ARBA" id="ARBA00006779"/>
    </source>
</evidence>
<evidence type="ECO:0000256" key="5">
    <source>
        <dbReference type="ARBA" id="ARBA00022989"/>
    </source>
</evidence>
<dbReference type="InterPro" id="IPR040226">
    <property type="entry name" value="THH1/TOM1/TOM3"/>
</dbReference>
<organism evidence="9 10">
    <name type="scientific">Stylosanthes scabra</name>
    <dbReference type="NCBI Taxonomy" id="79078"/>
    <lineage>
        <taxon>Eukaryota</taxon>
        <taxon>Viridiplantae</taxon>
        <taxon>Streptophyta</taxon>
        <taxon>Embryophyta</taxon>
        <taxon>Tracheophyta</taxon>
        <taxon>Spermatophyta</taxon>
        <taxon>Magnoliopsida</taxon>
        <taxon>eudicotyledons</taxon>
        <taxon>Gunneridae</taxon>
        <taxon>Pentapetalae</taxon>
        <taxon>rosids</taxon>
        <taxon>fabids</taxon>
        <taxon>Fabales</taxon>
        <taxon>Fabaceae</taxon>
        <taxon>Papilionoideae</taxon>
        <taxon>50 kb inversion clade</taxon>
        <taxon>dalbergioids sensu lato</taxon>
        <taxon>Dalbergieae</taxon>
        <taxon>Pterocarpus clade</taxon>
        <taxon>Stylosanthes</taxon>
    </lineage>
</organism>
<evidence type="ECO:0000313" key="9">
    <source>
        <dbReference type="EMBL" id="MED6125853.1"/>
    </source>
</evidence>
<reference evidence="9 10" key="1">
    <citation type="journal article" date="2023" name="Plants (Basel)">
        <title>Bridging the Gap: Combining Genomics and Transcriptomics Approaches to Understand Stylosanthes scabra, an Orphan Legume from the Brazilian Caatinga.</title>
        <authorList>
            <person name="Ferreira-Neto J.R.C."/>
            <person name="da Silva M.D."/>
            <person name="Binneck E."/>
            <person name="de Melo N.F."/>
            <person name="da Silva R.H."/>
            <person name="de Melo A.L.T.M."/>
            <person name="Pandolfi V."/>
            <person name="Bustamante F.O."/>
            <person name="Brasileiro-Vidal A.C."/>
            <person name="Benko-Iseppon A.M."/>
        </authorList>
    </citation>
    <scope>NUCLEOTIDE SEQUENCE [LARGE SCALE GENOMIC DNA]</scope>
    <source>
        <tissue evidence="9">Leaves</tissue>
    </source>
</reference>
<name>A0ABU6RQ06_9FABA</name>
<keyword evidence="4 7" id="KW-0812">Transmembrane</keyword>
<protein>
    <recommendedName>
        <fullName evidence="8">THH1/TOM1/TOM3 domain-containing protein</fullName>
    </recommendedName>
</protein>
<evidence type="ECO:0000259" key="8">
    <source>
        <dbReference type="Pfam" id="PF06454"/>
    </source>
</evidence>
<feature type="domain" description="THH1/TOM1/TOM3" evidence="8">
    <location>
        <begin position="95"/>
        <end position="201"/>
    </location>
</feature>
<keyword evidence="6 7" id="KW-0472">Membrane</keyword>
<dbReference type="EMBL" id="JASCZI010031068">
    <property type="protein sequence ID" value="MED6125853.1"/>
    <property type="molecule type" value="Genomic_DNA"/>
</dbReference>